<protein>
    <submittedName>
        <fullName evidence="2">Uncharacterized protein</fullName>
    </submittedName>
</protein>
<feature type="compositionally biased region" description="Polar residues" evidence="1">
    <location>
        <begin position="78"/>
        <end position="97"/>
    </location>
</feature>
<evidence type="ECO:0000313" key="3">
    <source>
        <dbReference type="Proteomes" id="UP000796880"/>
    </source>
</evidence>
<evidence type="ECO:0000256" key="1">
    <source>
        <dbReference type="SAM" id="MobiDB-lite"/>
    </source>
</evidence>
<dbReference type="Proteomes" id="UP000796880">
    <property type="component" value="Unassembled WGS sequence"/>
</dbReference>
<feature type="region of interest" description="Disordered" evidence="1">
    <location>
        <begin position="185"/>
        <end position="269"/>
    </location>
</feature>
<accession>A0A8K0MJJ1</accession>
<feature type="compositionally biased region" description="Basic and acidic residues" evidence="1">
    <location>
        <begin position="223"/>
        <end position="242"/>
    </location>
</feature>
<feature type="compositionally biased region" description="Acidic residues" evidence="1">
    <location>
        <begin position="46"/>
        <end position="57"/>
    </location>
</feature>
<name>A0A8K0MJJ1_9ROSA</name>
<dbReference type="OrthoDB" id="1557914at2759"/>
<feature type="compositionally biased region" description="Polar residues" evidence="1">
    <location>
        <begin position="199"/>
        <end position="211"/>
    </location>
</feature>
<dbReference type="AlphaFoldDB" id="A0A8K0MJJ1"/>
<gene>
    <name evidence="2" type="ORF">FNV43_RR08965</name>
</gene>
<dbReference type="PANTHER" id="PTHR38221">
    <property type="entry name" value="BNAA04G14260D PROTEIN"/>
    <property type="match status" value="1"/>
</dbReference>
<feature type="region of interest" description="Disordered" evidence="1">
    <location>
        <begin position="35"/>
        <end position="124"/>
    </location>
</feature>
<sequence>MERNDGGGGDGEDNFGGVLPFCHVSTSQEDYFHRCPFAPEASNPAADDDSSESDDGIPVESNGIVMVSPPESLELRDNSTPQDVFQTPPEYSTMLSSEEQHPPVAVGNREQNRSEEGARDCGGETAVVDMGCEDDTGLGMVELGVDSGLGFLETELTQRVVHAQSIADPSRRNVPGSKSLEFQVSEEGFHESPLKKSKTSNQNSAESTQESESGRVVPYNHGSDSRRNHESSESQAKRKLEFQPEMEANDGTANEGIGEVNELQSSGQEKVSVREFMETVDMPQHVSTGDMGATVDEHERCQRRVLPSSICGHAESENENTAKRVQSGGLSSEEGHRKFTILDALKILENVSNESVPTDGFLEICKRRGVTFPRPSWRHNR</sequence>
<evidence type="ECO:0000313" key="2">
    <source>
        <dbReference type="EMBL" id="KAF3448252.1"/>
    </source>
</evidence>
<organism evidence="2 3">
    <name type="scientific">Rhamnella rubrinervis</name>
    <dbReference type="NCBI Taxonomy" id="2594499"/>
    <lineage>
        <taxon>Eukaryota</taxon>
        <taxon>Viridiplantae</taxon>
        <taxon>Streptophyta</taxon>
        <taxon>Embryophyta</taxon>
        <taxon>Tracheophyta</taxon>
        <taxon>Spermatophyta</taxon>
        <taxon>Magnoliopsida</taxon>
        <taxon>eudicotyledons</taxon>
        <taxon>Gunneridae</taxon>
        <taxon>Pentapetalae</taxon>
        <taxon>rosids</taxon>
        <taxon>fabids</taxon>
        <taxon>Rosales</taxon>
        <taxon>Rhamnaceae</taxon>
        <taxon>rhamnoid group</taxon>
        <taxon>Rhamneae</taxon>
        <taxon>Rhamnella</taxon>
    </lineage>
</organism>
<feature type="region of interest" description="Disordered" evidence="1">
    <location>
        <begin position="1"/>
        <end position="21"/>
    </location>
</feature>
<feature type="compositionally biased region" description="Basic and acidic residues" evidence="1">
    <location>
        <begin position="110"/>
        <end position="122"/>
    </location>
</feature>
<dbReference type="PANTHER" id="PTHR38221:SF1">
    <property type="entry name" value="OVULE PROTEIN"/>
    <property type="match status" value="1"/>
</dbReference>
<comment type="caution">
    <text evidence="2">The sequence shown here is derived from an EMBL/GenBank/DDBJ whole genome shotgun (WGS) entry which is preliminary data.</text>
</comment>
<keyword evidence="3" id="KW-1185">Reference proteome</keyword>
<proteinExistence type="predicted"/>
<dbReference type="EMBL" id="VOIH02000004">
    <property type="protein sequence ID" value="KAF3448252.1"/>
    <property type="molecule type" value="Genomic_DNA"/>
</dbReference>
<reference evidence="2" key="1">
    <citation type="submission" date="2020-03" db="EMBL/GenBank/DDBJ databases">
        <title>A high-quality chromosome-level genome assembly of a woody plant with both climbing and erect habits, Rhamnella rubrinervis.</title>
        <authorList>
            <person name="Lu Z."/>
            <person name="Yang Y."/>
            <person name="Zhu X."/>
            <person name="Sun Y."/>
        </authorList>
    </citation>
    <scope>NUCLEOTIDE SEQUENCE</scope>
    <source>
        <strain evidence="2">BYM</strain>
        <tissue evidence="2">Leaf</tissue>
    </source>
</reference>